<dbReference type="InterPro" id="IPR011330">
    <property type="entry name" value="Glyco_hydro/deAcase_b/a-brl"/>
</dbReference>
<dbReference type="PANTHER" id="PTHR34216">
    <property type="match status" value="1"/>
</dbReference>
<keyword evidence="5" id="KW-0964">Secreted</keyword>
<reference evidence="12" key="1">
    <citation type="submission" date="2021-04" db="EMBL/GenBank/DDBJ databases">
        <title>Complete Genome Sequences of Macrococcus spp. from dog and cattle.</title>
        <authorList>
            <person name="Schwendener S."/>
            <person name="Perreten V."/>
        </authorList>
    </citation>
    <scope>NUCLEOTIDE SEQUENCE</scope>
    <source>
        <strain evidence="12">Epi0143-OL</strain>
    </source>
</reference>
<keyword evidence="10" id="KW-0812">Transmembrane</keyword>
<dbReference type="PANTHER" id="PTHR34216:SF3">
    <property type="entry name" value="POLY-BETA-1,6-N-ACETYL-D-GLUCOSAMINE N-DEACETYLASE"/>
    <property type="match status" value="1"/>
</dbReference>
<evidence type="ECO:0000313" key="12">
    <source>
        <dbReference type="EMBL" id="UTH13592.1"/>
    </source>
</evidence>
<comment type="similarity">
    <text evidence="2">Belongs to the polysaccharide deacetylase family.</text>
</comment>
<evidence type="ECO:0000256" key="2">
    <source>
        <dbReference type="ARBA" id="ARBA00010973"/>
    </source>
</evidence>
<dbReference type="GO" id="GO:0005975">
    <property type="term" value="P:carbohydrate metabolic process"/>
    <property type="evidence" value="ECO:0007669"/>
    <property type="project" value="InterPro"/>
</dbReference>
<gene>
    <name evidence="12" type="primary">icaB</name>
    <name evidence="12" type="ORF">KFV11_10260</name>
</gene>
<evidence type="ECO:0000256" key="6">
    <source>
        <dbReference type="ARBA" id="ARBA00022729"/>
    </source>
</evidence>
<dbReference type="KEGG" id="mequ:KFV11_10260"/>
<protein>
    <recommendedName>
        <fullName evidence="3">Poly-beta-1,6-N-acetyl-D-glucosamine N-deacetylase</fullName>
    </recommendedName>
    <alternativeName>
        <fullName evidence="9">Biofilm polysaccharide intercellular adhesin deacetylase</fullName>
    </alternativeName>
    <alternativeName>
        <fullName evidence="8">Intercellular adhesion protein B</fullName>
    </alternativeName>
</protein>
<dbReference type="Proteomes" id="UP001057381">
    <property type="component" value="Chromosome"/>
</dbReference>
<dbReference type="GO" id="GO:0016811">
    <property type="term" value="F:hydrolase activity, acting on carbon-nitrogen (but not peptide) bonds, in linear amides"/>
    <property type="evidence" value="ECO:0007669"/>
    <property type="project" value="InterPro"/>
</dbReference>
<keyword evidence="10" id="KW-1133">Transmembrane helix</keyword>
<evidence type="ECO:0000256" key="4">
    <source>
        <dbReference type="ARBA" id="ARBA00022512"/>
    </source>
</evidence>
<evidence type="ECO:0000313" key="13">
    <source>
        <dbReference type="Proteomes" id="UP001057381"/>
    </source>
</evidence>
<feature type="domain" description="NodB homology" evidence="11">
    <location>
        <begin position="115"/>
        <end position="288"/>
    </location>
</feature>
<organism evidence="12 13">
    <name type="scientific">Macrococcus equipercicus</name>
    <dbReference type="NCBI Taxonomy" id="69967"/>
    <lineage>
        <taxon>Bacteria</taxon>
        <taxon>Bacillati</taxon>
        <taxon>Bacillota</taxon>
        <taxon>Bacilli</taxon>
        <taxon>Bacillales</taxon>
        <taxon>Staphylococcaceae</taxon>
        <taxon>Macrococcus</taxon>
    </lineage>
</organism>
<evidence type="ECO:0000256" key="10">
    <source>
        <dbReference type="SAM" id="Phobius"/>
    </source>
</evidence>
<dbReference type="RefSeq" id="WP_254249865.1">
    <property type="nucleotide sequence ID" value="NZ_CP073809.1"/>
</dbReference>
<accession>A0A9Q9BUZ8</accession>
<dbReference type="PROSITE" id="PS51677">
    <property type="entry name" value="NODB"/>
    <property type="match status" value="1"/>
</dbReference>
<dbReference type="Gene3D" id="3.20.20.370">
    <property type="entry name" value="Glycoside hydrolase/deacetylase"/>
    <property type="match status" value="1"/>
</dbReference>
<dbReference type="InterPro" id="IPR023872">
    <property type="entry name" value="PNAG_deacetylase"/>
</dbReference>
<comment type="subcellular location">
    <subcellularLocation>
        <location evidence="1">Secreted</location>
        <location evidence="1">Cell wall</location>
    </subcellularLocation>
</comment>
<name>A0A9Q9BUZ8_9STAP</name>
<dbReference type="InterPro" id="IPR002509">
    <property type="entry name" value="NODB_dom"/>
</dbReference>
<keyword evidence="7" id="KW-0378">Hydrolase</keyword>
<dbReference type="AlphaFoldDB" id="A0A9Q9BUZ8"/>
<dbReference type="InterPro" id="IPR051398">
    <property type="entry name" value="Polysacch_Deacetylase"/>
</dbReference>
<evidence type="ECO:0000256" key="5">
    <source>
        <dbReference type="ARBA" id="ARBA00022525"/>
    </source>
</evidence>
<proteinExistence type="inferred from homology"/>
<keyword evidence="6" id="KW-0732">Signal</keyword>
<evidence type="ECO:0000259" key="11">
    <source>
        <dbReference type="PROSITE" id="PS51677"/>
    </source>
</evidence>
<evidence type="ECO:0000256" key="8">
    <source>
        <dbReference type="ARBA" id="ARBA00030189"/>
    </source>
</evidence>
<dbReference type="Pfam" id="PF01522">
    <property type="entry name" value="Polysacc_deac_1"/>
    <property type="match status" value="1"/>
</dbReference>
<dbReference type="EMBL" id="CP073809">
    <property type="protein sequence ID" value="UTH13592.1"/>
    <property type="molecule type" value="Genomic_DNA"/>
</dbReference>
<feature type="transmembrane region" description="Helical" evidence="10">
    <location>
        <begin position="7"/>
        <end position="25"/>
    </location>
</feature>
<dbReference type="SUPFAM" id="SSF88713">
    <property type="entry name" value="Glycoside hydrolase/deacetylase"/>
    <property type="match status" value="1"/>
</dbReference>
<sequence>MPNIKTFLTYALIAVSLLVIGLFTYHNITDEKKHEHYKPLEAHNSCLALNYHRIRSGTLYERALKLMSNSNELNRYNVFKDDFEAQLKWMTAHGATFVSEQQLEESYKTQRFPAGCVWLSFDDGDETTYTNALPILKKYHVPATVFVIAGQVGNKDFNNIKLATWAELRKMKDSGLITFGSHTYNMHELLDNKPIFNKVPAAEFKADLLKSKATLKKELGIDAKSFAYPYGNANDKTMNVVEQAGFDYAYILAPHAITTDNYRSLLNRIMVDDETFERQVKEWKGFKT</sequence>
<dbReference type="NCBIfam" id="TIGR03933">
    <property type="entry name" value="PIA_icaB"/>
    <property type="match status" value="1"/>
</dbReference>
<keyword evidence="10" id="KW-0472">Membrane</keyword>
<keyword evidence="4" id="KW-0134">Cell wall</keyword>
<evidence type="ECO:0000256" key="1">
    <source>
        <dbReference type="ARBA" id="ARBA00004191"/>
    </source>
</evidence>
<evidence type="ECO:0000256" key="3">
    <source>
        <dbReference type="ARBA" id="ARBA00016781"/>
    </source>
</evidence>
<evidence type="ECO:0000256" key="9">
    <source>
        <dbReference type="ARBA" id="ARBA00033195"/>
    </source>
</evidence>
<evidence type="ECO:0000256" key="7">
    <source>
        <dbReference type="ARBA" id="ARBA00022801"/>
    </source>
</evidence>